<keyword evidence="1" id="KW-1133">Transmembrane helix</keyword>
<dbReference type="EMBL" id="JAACJL010000059">
    <property type="protein sequence ID" value="KAF4610339.1"/>
    <property type="molecule type" value="Genomic_DNA"/>
</dbReference>
<proteinExistence type="predicted"/>
<dbReference type="AlphaFoldDB" id="A0A8H4QFS7"/>
<dbReference type="PANTHER" id="PTHR40465">
    <property type="entry name" value="CHROMOSOME 1, WHOLE GENOME SHOTGUN SEQUENCE"/>
    <property type="match status" value="1"/>
</dbReference>
<feature type="transmembrane region" description="Helical" evidence="1">
    <location>
        <begin position="176"/>
        <end position="203"/>
    </location>
</feature>
<feature type="domain" description="DUF6534" evidence="2">
    <location>
        <begin position="142"/>
        <end position="235"/>
    </location>
</feature>
<evidence type="ECO:0000256" key="1">
    <source>
        <dbReference type="SAM" id="Phobius"/>
    </source>
</evidence>
<gene>
    <name evidence="3" type="ORF">D9613_010634</name>
</gene>
<dbReference type="Proteomes" id="UP000521872">
    <property type="component" value="Unassembled WGS sequence"/>
</dbReference>
<protein>
    <recommendedName>
        <fullName evidence="2">DUF6534 domain-containing protein</fullName>
    </recommendedName>
</protein>
<evidence type="ECO:0000313" key="4">
    <source>
        <dbReference type="Proteomes" id="UP000521872"/>
    </source>
</evidence>
<evidence type="ECO:0000313" key="3">
    <source>
        <dbReference type="EMBL" id="KAF4610339.1"/>
    </source>
</evidence>
<organism evidence="3 4">
    <name type="scientific">Agrocybe pediades</name>
    <dbReference type="NCBI Taxonomy" id="84607"/>
    <lineage>
        <taxon>Eukaryota</taxon>
        <taxon>Fungi</taxon>
        <taxon>Dikarya</taxon>
        <taxon>Basidiomycota</taxon>
        <taxon>Agaricomycotina</taxon>
        <taxon>Agaricomycetes</taxon>
        <taxon>Agaricomycetidae</taxon>
        <taxon>Agaricales</taxon>
        <taxon>Agaricineae</taxon>
        <taxon>Strophariaceae</taxon>
        <taxon>Agrocybe</taxon>
    </lineage>
</organism>
<dbReference type="InterPro" id="IPR045339">
    <property type="entry name" value="DUF6534"/>
</dbReference>
<accession>A0A8H4QFS7</accession>
<reference evidence="3 4" key="1">
    <citation type="submission" date="2019-12" db="EMBL/GenBank/DDBJ databases">
        <authorList>
            <person name="Floudas D."/>
            <person name="Bentzer J."/>
            <person name="Ahren D."/>
            <person name="Johansson T."/>
            <person name="Persson P."/>
            <person name="Tunlid A."/>
        </authorList>
    </citation>
    <scope>NUCLEOTIDE SEQUENCE [LARGE SCALE GENOMIC DNA]</scope>
    <source>
        <strain evidence="3 4">CBS 102.39</strain>
    </source>
</reference>
<name>A0A8H4QFS7_9AGAR</name>
<keyword evidence="4" id="KW-1185">Reference proteome</keyword>
<keyword evidence="1" id="KW-0472">Membrane</keyword>
<feature type="transmembrane region" description="Helical" evidence="1">
    <location>
        <begin position="209"/>
        <end position="230"/>
    </location>
</feature>
<evidence type="ECO:0000259" key="2">
    <source>
        <dbReference type="Pfam" id="PF20152"/>
    </source>
</evidence>
<dbReference type="Pfam" id="PF20152">
    <property type="entry name" value="DUF6534"/>
    <property type="match status" value="1"/>
</dbReference>
<sequence>MMMAGIYRFLITDFLNPLALPRDTPGSGGIFIYAQSLLQACIVILMQWFFCWRIWAFSASSFSMKSRVAFTALTVSLSIFSFGRQAISVRSASQTEAFDQAQSLLTAAATDLAINGFTHKILTGNTPGFTLAFKLATSSQITYDVIVTAAMTWSLQRARMGIKRHCAIRPCRKDHVIQIITLFMINTNLLTTLLAIAGLVTFLTLPNATVYGGIEFLLGKTCFNSFFAVLNARDYMREKFDSDGSTSAVYPEFRDDEYRGETGDTLSGPYELASLPDMTFCSVKAKATITRG</sequence>
<dbReference type="PANTHER" id="PTHR40465:SF1">
    <property type="entry name" value="DUF6534 DOMAIN-CONTAINING PROTEIN"/>
    <property type="match status" value="1"/>
</dbReference>
<feature type="transmembrane region" description="Helical" evidence="1">
    <location>
        <begin position="30"/>
        <end position="56"/>
    </location>
</feature>
<comment type="caution">
    <text evidence="3">The sequence shown here is derived from an EMBL/GenBank/DDBJ whole genome shotgun (WGS) entry which is preliminary data.</text>
</comment>
<keyword evidence="1" id="KW-0812">Transmembrane</keyword>